<name>A0A7S9QBV5_9RHOB</name>
<dbReference type="EMBL" id="CP064942">
    <property type="protein sequence ID" value="QPH53165.1"/>
    <property type="molecule type" value="Genomic_DNA"/>
</dbReference>
<organism evidence="2 3">
    <name type="scientific">Pontivivens ytuae</name>
    <dbReference type="NCBI Taxonomy" id="2789856"/>
    <lineage>
        <taxon>Bacteria</taxon>
        <taxon>Pseudomonadati</taxon>
        <taxon>Pseudomonadota</taxon>
        <taxon>Alphaproteobacteria</taxon>
        <taxon>Rhodobacterales</taxon>
        <taxon>Paracoccaceae</taxon>
        <taxon>Pontivivens</taxon>
    </lineage>
</organism>
<dbReference type="GO" id="GO:0016740">
    <property type="term" value="F:transferase activity"/>
    <property type="evidence" value="ECO:0007669"/>
    <property type="project" value="UniProtKB-KW"/>
</dbReference>
<protein>
    <submittedName>
        <fullName evidence="2">Phosphotransferase</fullName>
    </submittedName>
</protein>
<accession>A0A7S9QBV5</accession>
<dbReference type="KEGG" id="poz:I0K15_15350"/>
<evidence type="ECO:0000313" key="3">
    <source>
        <dbReference type="Proteomes" id="UP000594800"/>
    </source>
</evidence>
<feature type="domain" description="Aminoglycoside phosphotransferase" evidence="1">
    <location>
        <begin position="43"/>
        <end position="266"/>
    </location>
</feature>
<keyword evidence="2" id="KW-0808">Transferase</keyword>
<evidence type="ECO:0000259" key="1">
    <source>
        <dbReference type="Pfam" id="PF01636"/>
    </source>
</evidence>
<evidence type="ECO:0000313" key="2">
    <source>
        <dbReference type="EMBL" id="QPH53165.1"/>
    </source>
</evidence>
<gene>
    <name evidence="2" type="ORF">I0K15_15350</name>
</gene>
<dbReference type="Pfam" id="PF01636">
    <property type="entry name" value="APH"/>
    <property type="match status" value="1"/>
</dbReference>
<reference evidence="2 3" key="1">
    <citation type="submission" date="2020-11" db="EMBL/GenBank/DDBJ databases">
        <title>Description of Pontivivens ytuae sp. nov. isolated from deep sea sediment of Mariana Trench.</title>
        <authorList>
            <person name="Wang Z."/>
            <person name="Sun Q.-L."/>
            <person name="Xu X.-D."/>
            <person name="Tang Y.-Z."/>
            <person name="Zhang J."/>
        </authorList>
    </citation>
    <scope>NUCLEOTIDE SEQUENCE [LARGE SCALE GENOMIC DNA]</scope>
    <source>
        <strain evidence="2 3">MT2928</strain>
    </source>
</reference>
<dbReference type="Proteomes" id="UP000594800">
    <property type="component" value="Chromosome"/>
</dbReference>
<dbReference type="SUPFAM" id="SSF56112">
    <property type="entry name" value="Protein kinase-like (PK-like)"/>
    <property type="match status" value="1"/>
</dbReference>
<dbReference type="RefSeq" id="WP_196102376.1">
    <property type="nucleotide sequence ID" value="NZ_CP064942.1"/>
</dbReference>
<sequence length="316" mass="34903">MKHLIDGLRGRATMRRLARTLAENDELSGLTAPRFIRNRSGKLTFEATLDGHPVLVQRFTREDPPTVARNVHEAYRKLREVMGDGAFTVPTPIAVVPEEGTVVTERVDGIPVRAMLREDPAAAADGLRRSGMWLARLHAAFPPYVRPVDIGKQAENLLGAPLRSRNAELRTFAQETLRTARGWGVRSLPLVKFHKDFAPDNVVLGLEQTWAVDLTNTKRRLAALDLSHFLVAATRQTGPIEGPRDAGGVPLLLSEPFLEGYAAGQDTEMRELAALFTRCWLAQKIGRGIVHSGFAKIAGNVAQYQELLARRERNAA</sequence>
<dbReference type="InterPro" id="IPR011009">
    <property type="entry name" value="Kinase-like_dom_sf"/>
</dbReference>
<proteinExistence type="predicted"/>
<dbReference type="AlphaFoldDB" id="A0A7S9QBV5"/>
<keyword evidence="3" id="KW-1185">Reference proteome</keyword>
<dbReference type="InterPro" id="IPR002575">
    <property type="entry name" value="Aminoglycoside_PTrfase"/>
</dbReference>